<dbReference type="RefSeq" id="WP_149403174.1">
    <property type="nucleotide sequence ID" value="NZ_BIXY01000066.1"/>
</dbReference>
<comment type="caution">
    <text evidence="2">The sequence shown here is derived from an EMBL/GenBank/DDBJ whole genome shotgun (WGS) entry which is preliminary data.</text>
</comment>
<dbReference type="AlphaFoldDB" id="A0A5A5TFD2"/>
<name>A0A5A5TFD2_9CHLR</name>
<keyword evidence="3" id="KW-1185">Reference proteome</keyword>
<feature type="compositionally biased region" description="Polar residues" evidence="1">
    <location>
        <begin position="24"/>
        <end position="40"/>
    </location>
</feature>
<feature type="region of interest" description="Disordered" evidence="1">
    <location>
        <begin position="1"/>
        <end position="40"/>
    </location>
</feature>
<gene>
    <name evidence="2" type="ORF">KDI_38450</name>
</gene>
<organism evidence="2 3">
    <name type="scientific">Dictyobacter arantiisoli</name>
    <dbReference type="NCBI Taxonomy" id="2014874"/>
    <lineage>
        <taxon>Bacteria</taxon>
        <taxon>Bacillati</taxon>
        <taxon>Chloroflexota</taxon>
        <taxon>Ktedonobacteria</taxon>
        <taxon>Ktedonobacterales</taxon>
        <taxon>Dictyobacteraceae</taxon>
        <taxon>Dictyobacter</taxon>
    </lineage>
</organism>
<reference evidence="2 3" key="1">
    <citation type="submission" date="2019-01" db="EMBL/GenBank/DDBJ databases">
        <title>Draft genome sequence of Dictyobacter sp. Uno17.</title>
        <authorList>
            <person name="Wang C.M."/>
            <person name="Zheng Y."/>
            <person name="Sakai Y."/>
            <person name="Abe K."/>
            <person name="Yokota A."/>
            <person name="Yabe S."/>
        </authorList>
    </citation>
    <scope>NUCLEOTIDE SEQUENCE [LARGE SCALE GENOMIC DNA]</scope>
    <source>
        <strain evidence="2 3">Uno17</strain>
    </source>
</reference>
<evidence type="ECO:0000313" key="3">
    <source>
        <dbReference type="Proteomes" id="UP000322530"/>
    </source>
</evidence>
<evidence type="ECO:0000256" key="1">
    <source>
        <dbReference type="SAM" id="MobiDB-lite"/>
    </source>
</evidence>
<protein>
    <submittedName>
        <fullName evidence="2">Uncharacterized protein</fullName>
    </submittedName>
</protein>
<dbReference type="Proteomes" id="UP000322530">
    <property type="component" value="Unassembled WGS sequence"/>
</dbReference>
<sequence length="260" mass="31043">MSRRGDVSPRSERGEASTPERVDQQTGGAPQQNFEGIQRQNTEFLRGRILVRESQPESPISQQPPRSLEIERWRTLERTRRMPREEQWQVYQTFLAHIEHAAPELRTEAAQYIYEKERERTLERTRRMPLEEQRQVHRTFLAHIPQAFRAEHARLIDNVEIMRNPGLNRSKTREISSDPLVEFATDILMENPDKVFSDNGPSNAHEHELIWAIIGDLKGESYPRYAYLRQEKYQTRYQELREWTLKEFDKWQKEARYAGR</sequence>
<accession>A0A5A5TFD2</accession>
<evidence type="ECO:0000313" key="2">
    <source>
        <dbReference type="EMBL" id="GCF10281.1"/>
    </source>
</evidence>
<proteinExistence type="predicted"/>
<dbReference type="EMBL" id="BIXY01000066">
    <property type="protein sequence ID" value="GCF10281.1"/>
    <property type="molecule type" value="Genomic_DNA"/>
</dbReference>
<feature type="compositionally biased region" description="Basic and acidic residues" evidence="1">
    <location>
        <begin position="1"/>
        <end position="23"/>
    </location>
</feature>